<organism evidence="1 2">
    <name type="scientific">Thermomonospora echinospora</name>
    <dbReference type="NCBI Taxonomy" id="1992"/>
    <lineage>
        <taxon>Bacteria</taxon>
        <taxon>Bacillati</taxon>
        <taxon>Actinomycetota</taxon>
        <taxon>Actinomycetes</taxon>
        <taxon>Streptosporangiales</taxon>
        <taxon>Thermomonosporaceae</taxon>
        <taxon>Thermomonospora</taxon>
    </lineage>
</organism>
<name>A0A1H6D2N5_9ACTN</name>
<proteinExistence type="predicted"/>
<dbReference type="EMBL" id="FNVO01000012">
    <property type="protein sequence ID" value="SEG78906.1"/>
    <property type="molecule type" value="Genomic_DNA"/>
</dbReference>
<dbReference type="SUPFAM" id="SSF81923">
    <property type="entry name" value="Double Clp-N motif"/>
    <property type="match status" value="2"/>
</dbReference>
<dbReference type="OrthoDB" id="3453770at2"/>
<protein>
    <submittedName>
        <fullName evidence="1">Clp amino terminal domain-containing protein, pathogenicity island component</fullName>
    </submittedName>
</protein>
<dbReference type="InterPro" id="IPR036628">
    <property type="entry name" value="Clp_N_dom_sf"/>
</dbReference>
<dbReference type="Proteomes" id="UP000236723">
    <property type="component" value="Unassembled WGS sequence"/>
</dbReference>
<evidence type="ECO:0000313" key="1">
    <source>
        <dbReference type="EMBL" id="SEG78906.1"/>
    </source>
</evidence>
<dbReference type="AlphaFoldDB" id="A0A1H6D2N5"/>
<dbReference type="RefSeq" id="WP_103940703.1">
    <property type="nucleotide sequence ID" value="NZ_FNVO01000012.1"/>
</dbReference>
<gene>
    <name evidence="1" type="ORF">SAMN04489712_112140</name>
</gene>
<evidence type="ECO:0000313" key="2">
    <source>
        <dbReference type="Proteomes" id="UP000236723"/>
    </source>
</evidence>
<sequence length="365" mass="39265">MRPEPHTATTDASRELRETLVEAFRRAIRDGRPDVGTEHVLFALLDGESAAKDLLAPRVRDSGSLMGVITAKGAEHWVGEDRAGDGEPLGGHAVAALLREAAWAASEDEVPPRPTGALTAALAQALMRAGELGVSRANASHLLMGLLHDRGNRACEALLERRVNRDDLIARLAVHPSARQDGMRNPDGVAGLRNMGMLNERGMYWGRLARVLSSGGFGSPVIPTVRLEAERQAVRLGHSEVTPVHLLLGMLALDDQLAEAGLRLRAEWARTNKGAELLRERGITLAAMVDALAEPSTADPFRPTMHEEIGRLLTRARLRCHERGDPSTGTTHLLAVLVAEPAEPCGPLLASLGVDTAELRQALDR</sequence>
<reference evidence="2" key="1">
    <citation type="submission" date="2016-10" db="EMBL/GenBank/DDBJ databases">
        <authorList>
            <person name="Varghese N."/>
            <person name="Submissions S."/>
        </authorList>
    </citation>
    <scope>NUCLEOTIDE SEQUENCE [LARGE SCALE GENOMIC DNA]</scope>
    <source>
        <strain evidence="2">DSM 43163</strain>
    </source>
</reference>
<accession>A0A1H6D2N5</accession>
<dbReference type="Gene3D" id="1.10.1780.10">
    <property type="entry name" value="Clp, N-terminal domain"/>
    <property type="match status" value="2"/>
</dbReference>
<keyword evidence="2" id="KW-1185">Reference proteome</keyword>